<dbReference type="InterPro" id="IPR005787">
    <property type="entry name" value="Thr_deHydtase_biosynth"/>
</dbReference>
<organism evidence="15 16">
    <name type="scientific">Penicillium expansum</name>
    <name type="common">Blue mold rot fungus</name>
    <dbReference type="NCBI Taxonomy" id="27334"/>
    <lineage>
        <taxon>Eukaryota</taxon>
        <taxon>Fungi</taxon>
        <taxon>Dikarya</taxon>
        <taxon>Ascomycota</taxon>
        <taxon>Pezizomycotina</taxon>
        <taxon>Eurotiomycetes</taxon>
        <taxon>Eurotiomycetidae</taxon>
        <taxon>Eurotiales</taxon>
        <taxon>Aspergillaceae</taxon>
        <taxon>Penicillium</taxon>
    </lineage>
</organism>
<dbReference type="STRING" id="27334.A0A0A2IPW1"/>
<evidence type="ECO:0000313" key="16">
    <source>
        <dbReference type="Proteomes" id="UP000030143"/>
    </source>
</evidence>
<comment type="subunit">
    <text evidence="5">Homotetramer.</text>
</comment>
<dbReference type="Gene3D" id="3.40.1020.10">
    <property type="entry name" value="Biosynthetic Threonine Deaminase, Domain 3"/>
    <property type="match status" value="1"/>
</dbReference>
<dbReference type="SUPFAM" id="SSF55021">
    <property type="entry name" value="ACT-like"/>
    <property type="match status" value="1"/>
</dbReference>
<gene>
    <name evidence="15" type="ORF">PEX2_108750</name>
</gene>
<evidence type="ECO:0000256" key="2">
    <source>
        <dbReference type="ARBA" id="ARBA00001933"/>
    </source>
</evidence>
<comment type="pathway">
    <text evidence="3 12">Amino-acid biosynthesis; L-isoleucine biosynthesis; 2-oxobutanoate from L-threonine: step 1/1.</text>
</comment>
<dbReference type="InterPro" id="IPR038110">
    <property type="entry name" value="TD_ACT-like_sf"/>
</dbReference>
<dbReference type="GO" id="GO:0006565">
    <property type="term" value="P:L-serine catabolic process"/>
    <property type="evidence" value="ECO:0007669"/>
    <property type="project" value="TreeGrafter"/>
</dbReference>
<dbReference type="GO" id="GO:0004794">
    <property type="term" value="F:threonine deaminase activity"/>
    <property type="evidence" value="ECO:0007669"/>
    <property type="project" value="UniProtKB-UniRule"/>
</dbReference>
<evidence type="ECO:0000256" key="8">
    <source>
        <dbReference type="ARBA" id="ARBA00022737"/>
    </source>
</evidence>
<evidence type="ECO:0000256" key="13">
    <source>
        <dbReference type="SAM" id="MobiDB-lite"/>
    </source>
</evidence>
<comment type="caution">
    <text evidence="15">The sequence shown here is derived from an EMBL/GenBank/DDBJ whole genome shotgun (WGS) entry which is preliminary data.</text>
</comment>
<keyword evidence="8" id="KW-0677">Repeat</keyword>
<dbReference type="InterPro" id="IPR050147">
    <property type="entry name" value="Ser/Thr_Dehydratase"/>
</dbReference>
<accession>A0A0A2IPW1</accession>
<protein>
    <recommendedName>
        <fullName evidence="12">Threonine dehydratase</fullName>
        <ecNumber evidence="12">4.3.1.19</ecNumber>
    </recommendedName>
    <alternativeName>
        <fullName evidence="12">Threonine deaminase</fullName>
    </alternativeName>
</protein>
<reference evidence="15 16" key="1">
    <citation type="journal article" date="2015" name="Mol. Plant Microbe Interact.">
        <title>Genome, transcriptome, and functional analyses of Penicillium expansum provide new insights into secondary metabolism and pathogenicity.</title>
        <authorList>
            <person name="Ballester A.R."/>
            <person name="Marcet-Houben M."/>
            <person name="Levin E."/>
            <person name="Sela N."/>
            <person name="Selma-Lazaro C."/>
            <person name="Carmona L."/>
            <person name="Wisniewski M."/>
            <person name="Droby S."/>
            <person name="Gonzalez-Candelas L."/>
            <person name="Gabaldon T."/>
        </authorList>
    </citation>
    <scope>NUCLEOTIDE SEQUENCE [LARGE SCALE GENOMIC DNA]</scope>
    <source>
        <strain evidence="15 16">MD-8</strain>
    </source>
</reference>
<dbReference type="InterPro" id="IPR036052">
    <property type="entry name" value="TrpB-like_PALP_sf"/>
</dbReference>
<evidence type="ECO:0000256" key="12">
    <source>
        <dbReference type="RuleBase" id="RU362012"/>
    </source>
</evidence>
<dbReference type="Pfam" id="PF00291">
    <property type="entry name" value="PALP"/>
    <property type="match status" value="1"/>
</dbReference>
<dbReference type="FunFam" id="3.40.50.1100:FF:000008">
    <property type="entry name" value="L-threonine dehydratase"/>
    <property type="match status" value="1"/>
</dbReference>
<comment type="cofactor">
    <cofactor evidence="2 12">
        <name>pyridoxal 5'-phosphate</name>
        <dbReference type="ChEBI" id="CHEBI:597326"/>
    </cofactor>
</comment>
<dbReference type="EMBL" id="JQFZ01000273">
    <property type="protein sequence ID" value="KGO52219.1"/>
    <property type="molecule type" value="Genomic_DNA"/>
</dbReference>
<dbReference type="OrthoDB" id="4418812at2759"/>
<keyword evidence="7 12" id="KW-0412">Isoleucine biosynthesis</keyword>
<dbReference type="InterPro" id="IPR001721">
    <property type="entry name" value="TD_ACT-like"/>
</dbReference>
<dbReference type="HOGENOM" id="CLU_021152_6_2_1"/>
<evidence type="ECO:0000256" key="1">
    <source>
        <dbReference type="ARBA" id="ARBA00001274"/>
    </source>
</evidence>
<feature type="domain" description="ACT-like" evidence="14">
    <location>
        <begin position="388"/>
        <end position="462"/>
    </location>
</feature>
<feature type="region of interest" description="Disordered" evidence="13">
    <location>
        <begin position="1"/>
        <end position="21"/>
    </location>
</feature>
<dbReference type="Proteomes" id="UP000030143">
    <property type="component" value="Unassembled WGS sequence"/>
</dbReference>
<evidence type="ECO:0000256" key="11">
    <source>
        <dbReference type="ARBA" id="ARBA00023304"/>
    </source>
</evidence>
<dbReference type="CDD" id="cd04907">
    <property type="entry name" value="ACT_ThrD-I_2"/>
    <property type="match status" value="1"/>
</dbReference>
<name>A0A0A2IPW1_PENEN</name>
<dbReference type="CDD" id="cd01562">
    <property type="entry name" value="Thr-dehyd"/>
    <property type="match status" value="1"/>
</dbReference>
<dbReference type="SUPFAM" id="SSF53686">
    <property type="entry name" value="Tryptophan synthase beta subunit-like PLP-dependent enzymes"/>
    <property type="match status" value="1"/>
</dbReference>
<dbReference type="GO" id="GO:0009097">
    <property type="term" value="P:isoleucine biosynthetic process"/>
    <property type="evidence" value="ECO:0007669"/>
    <property type="project" value="UniProtKB-UniRule"/>
</dbReference>
<evidence type="ECO:0000256" key="4">
    <source>
        <dbReference type="ARBA" id="ARBA00010869"/>
    </source>
</evidence>
<keyword evidence="16" id="KW-1185">Reference proteome</keyword>
<proteinExistence type="inferred from homology"/>
<dbReference type="PROSITE" id="PS00165">
    <property type="entry name" value="DEHYDRATASE_SER_THR"/>
    <property type="match status" value="1"/>
</dbReference>
<comment type="catalytic activity">
    <reaction evidence="1 12">
        <text>L-threonine = 2-oxobutanoate + NH4(+)</text>
        <dbReference type="Rhea" id="RHEA:22108"/>
        <dbReference type="ChEBI" id="CHEBI:16763"/>
        <dbReference type="ChEBI" id="CHEBI:28938"/>
        <dbReference type="ChEBI" id="CHEBI:57926"/>
        <dbReference type="EC" id="4.3.1.19"/>
    </reaction>
</comment>
<feature type="domain" description="ACT-like" evidence="14">
    <location>
        <begin position="484"/>
        <end position="555"/>
    </location>
</feature>
<dbReference type="PANTHER" id="PTHR48078">
    <property type="entry name" value="THREONINE DEHYDRATASE, MITOCHONDRIAL-RELATED"/>
    <property type="match status" value="1"/>
</dbReference>
<evidence type="ECO:0000256" key="5">
    <source>
        <dbReference type="ARBA" id="ARBA00011881"/>
    </source>
</evidence>
<dbReference type="GeneID" id="27683564"/>
<dbReference type="Pfam" id="PF00585">
    <property type="entry name" value="Thr_dehydrat_C"/>
    <property type="match status" value="2"/>
</dbReference>
<dbReference type="VEuPathDB" id="FungiDB:PEXP_091140"/>
<dbReference type="InterPro" id="IPR000634">
    <property type="entry name" value="Ser/Thr_deHydtase_PyrdxlP-BS"/>
</dbReference>
<dbReference type="AlphaFoldDB" id="A0A0A2IPW1"/>
<dbReference type="NCBIfam" id="TIGR01124">
    <property type="entry name" value="ilvA_2Cterm"/>
    <property type="match status" value="1"/>
</dbReference>
<keyword evidence="6 12" id="KW-0028">Amino-acid biosynthesis</keyword>
<dbReference type="UniPathway" id="UPA00047">
    <property type="reaction ID" value="UER00054"/>
</dbReference>
<dbReference type="RefSeq" id="XP_016594985.1">
    <property type="nucleotide sequence ID" value="XM_016748143.1"/>
</dbReference>
<keyword evidence="9 12" id="KW-0663">Pyridoxal phosphate</keyword>
<dbReference type="NCBIfam" id="NF006674">
    <property type="entry name" value="PRK09224.1"/>
    <property type="match status" value="1"/>
</dbReference>
<evidence type="ECO:0000256" key="10">
    <source>
        <dbReference type="ARBA" id="ARBA00023239"/>
    </source>
</evidence>
<dbReference type="GO" id="GO:0003941">
    <property type="term" value="F:L-serine ammonia-lyase activity"/>
    <property type="evidence" value="ECO:0007669"/>
    <property type="project" value="TreeGrafter"/>
</dbReference>
<dbReference type="PROSITE" id="PS51672">
    <property type="entry name" value="ACT_LIKE"/>
    <property type="match status" value="2"/>
</dbReference>
<evidence type="ECO:0000256" key="6">
    <source>
        <dbReference type="ARBA" id="ARBA00022605"/>
    </source>
</evidence>
<keyword evidence="11 12" id="KW-0100">Branched-chain amino acid biosynthesis</keyword>
<dbReference type="InterPro" id="IPR001926">
    <property type="entry name" value="TrpB-like_PALP"/>
</dbReference>
<dbReference type="Gene3D" id="3.40.50.1100">
    <property type="match status" value="2"/>
</dbReference>
<dbReference type="FunFam" id="3.40.1020.10:FF:000001">
    <property type="entry name" value="L-threonine dehydratase"/>
    <property type="match status" value="1"/>
</dbReference>
<evidence type="ECO:0000256" key="7">
    <source>
        <dbReference type="ARBA" id="ARBA00022624"/>
    </source>
</evidence>
<dbReference type="InterPro" id="IPR045865">
    <property type="entry name" value="ACT-like_dom_sf"/>
</dbReference>
<dbReference type="CDD" id="cd04906">
    <property type="entry name" value="ACT_ThrD-I_1"/>
    <property type="match status" value="1"/>
</dbReference>
<dbReference type="GO" id="GO:0030170">
    <property type="term" value="F:pyridoxal phosphate binding"/>
    <property type="evidence" value="ECO:0007669"/>
    <property type="project" value="InterPro"/>
</dbReference>
<evidence type="ECO:0000259" key="14">
    <source>
        <dbReference type="PROSITE" id="PS51672"/>
    </source>
</evidence>
<comment type="similarity">
    <text evidence="4 12">Belongs to the serine/threonine dehydratase family.</text>
</comment>
<dbReference type="PhylomeDB" id="A0A0A2IPW1"/>
<evidence type="ECO:0000256" key="3">
    <source>
        <dbReference type="ARBA" id="ARBA00004810"/>
    </source>
</evidence>
<evidence type="ECO:0000313" key="15">
    <source>
        <dbReference type="EMBL" id="KGO52219.1"/>
    </source>
</evidence>
<dbReference type="PANTHER" id="PTHR48078:SF11">
    <property type="entry name" value="THREONINE DEHYDRATASE, MITOCHONDRIAL"/>
    <property type="match status" value="1"/>
</dbReference>
<dbReference type="GO" id="GO:0006567">
    <property type="term" value="P:L-threonine catabolic process"/>
    <property type="evidence" value="ECO:0007669"/>
    <property type="project" value="TreeGrafter"/>
</dbReference>
<keyword evidence="10 12" id="KW-0456">Lyase</keyword>
<sequence length="566" mass="61752">MSDETTSGVATPVTPKMSGLALTEYTAAPTPPSEREQRTPGLPPNWGIPEAFLLPNGYPDYLRLILTSRVYDVIEESPLTHAVNLSARLKSRVLLKREDLLPVFSFKLRGAYNKMAHLNNEQRWKGVIACSAGNHAQGVAFSARKLRIPATIVMPSGTPAIKHLNVARLGGSVVLHGMDFDAAKDEAHRLEKLHSLTNIPPFDDPYVIAGQGTIGMELLRQANLDKLEAVFCAVGGGGLIAGIGVYLKRIAPQVKVIGVEAYDANAMAQSLDTGDRVFLKEVGLFADGAAVKSVGEETWRLSREVIDEVIQVSTDETCAAIKDAFEDTRSIVEPAGALALAGLKKYIAKNPSPDPNRELIAIASGANMDFDRLRFVAERAALGEKKEALLSVKIPEKPGAFAKLVEVVLPHAVTAFNYRYAREDSADVLMGISLSASTGREDLAKIMGELEKGGMSCRDLSDDELAKRHVRFLVGGRCEVADERIFMFEFPERPGALAKFLTTLRPEQNISLFHYRNYGGDVGKVLAGIQCPSPEKEDLEAFLRDLGYPFSEHTDSPTYKTFLRSE</sequence>
<dbReference type="EC" id="4.3.1.19" evidence="12"/>
<evidence type="ECO:0000256" key="9">
    <source>
        <dbReference type="ARBA" id="ARBA00022898"/>
    </source>
</evidence>